<dbReference type="Gene3D" id="3.20.20.80">
    <property type="entry name" value="Glycosidases"/>
    <property type="match status" value="2"/>
</dbReference>
<proteinExistence type="predicted"/>
<sequence length="374" mass="43039">MANSFFRVQQDRDGRWFFVDPSGQPFLSIGLNHADESNLKYDFNASVWERKYGSRASWIQNGVVKDCKNFGFNTIGWTQEYIGGDWGKALDWYGEPIDLQHSLFPWSAEELKSTGMPYVVQLRIMEIEDWNGNPIFHDVFSEKFENWCRYLARSVCSQHKDSTNLLGYYFVDIPAWIRHASGADFPQLKDLSDTERAKKVGEIAEKYYSTIVGAIKEQDPNHLILGDRYNGNKGIPEAVLQAMSKYVDVLSVQYFGEAPTPVAREKMRQDLETFSKQCGGKPVLLADIGNFCCTEKNPNRTSSIKGQRERGEDYVASLAGILQEKWFVGWHWCSYIENVARGWGIKDPYDEPYTELTDQITTFNNSARDKWLQR</sequence>
<evidence type="ECO:0000313" key="1">
    <source>
        <dbReference type="EMBL" id="OQD75660.1"/>
    </source>
</evidence>
<reference evidence="2" key="1">
    <citation type="journal article" date="2017" name="Nat. Microbiol.">
        <title>Global analysis of biosynthetic gene clusters reveals vast potential of secondary metabolite production in Penicillium species.</title>
        <authorList>
            <person name="Nielsen J.C."/>
            <person name="Grijseels S."/>
            <person name="Prigent S."/>
            <person name="Ji B."/>
            <person name="Dainat J."/>
            <person name="Nielsen K.F."/>
            <person name="Frisvad J.C."/>
            <person name="Workman M."/>
            <person name="Nielsen J."/>
        </authorList>
    </citation>
    <scope>NUCLEOTIDE SEQUENCE [LARGE SCALE GENOMIC DNA]</scope>
    <source>
        <strain evidence="2">IBT 11843</strain>
    </source>
</reference>
<evidence type="ECO:0000313" key="2">
    <source>
        <dbReference type="Proteomes" id="UP000191522"/>
    </source>
</evidence>
<gene>
    <name evidence="1" type="ORF">PENDEC_c006G03348</name>
</gene>
<name>A0A1V6PEZ3_PENDC</name>
<dbReference type="EMBL" id="MDYL01000006">
    <property type="protein sequence ID" value="OQD75660.1"/>
    <property type="molecule type" value="Genomic_DNA"/>
</dbReference>
<dbReference type="SUPFAM" id="SSF51445">
    <property type="entry name" value="(Trans)glycosidases"/>
    <property type="match status" value="1"/>
</dbReference>
<dbReference type="InterPro" id="IPR017853">
    <property type="entry name" value="GH"/>
</dbReference>
<accession>A0A1V6PEZ3</accession>
<dbReference type="Proteomes" id="UP000191522">
    <property type="component" value="Unassembled WGS sequence"/>
</dbReference>
<protein>
    <recommendedName>
        <fullName evidence="3">Agarase</fullName>
    </recommendedName>
</protein>
<organism evidence="1 2">
    <name type="scientific">Penicillium decumbens</name>
    <dbReference type="NCBI Taxonomy" id="69771"/>
    <lineage>
        <taxon>Eukaryota</taxon>
        <taxon>Fungi</taxon>
        <taxon>Dikarya</taxon>
        <taxon>Ascomycota</taxon>
        <taxon>Pezizomycotina</taxon>
        <taxon>Eurotiomycetes</taxon>
        <taxon>Eurotiomycetidae</taxon>
        <taxon>Eurotiales</taxon>
        <taxon>Aspergillaceae</taxon>
        <taxon>Penicillium</taxon>
    </lineage>
</organism>
<comment type="caution">
    <text evidence="1">The sequence shown here is derived from an EMBL/GenBank/DDBJ whole genome shotgun (WGS) entry which is preliminary data.</text>
</comment>
<dbReference type="SMR" id="A0A1V6PEZ3"/>
<dbReference type="AlphaFoldDB" id="A0A1V6PEZ3"/>
<keyword evidence="2" id="KW-1185">Reference proteome</keyword>
<evidence type="ECO:0008006" key="3">
    <source>
        <dbReference type="Google" id="ProtNLM"/>
    </source>
</evidence>
<dbReference type="OrthoDB" id="5279280at2759"/>